<dbReference type="Proteomes" id="UP000766629">
    <property type="component" value="Unassembled WGS sequence"/>
</dbReference>
<dbReference type="Pfam" id="PF13510">
    <property type="entry name" value="Fer2_4"/>
    <property type="match status" value="1"/>
</dbReference>
<dbReference type="InterPro" id="IPR041854">
    <property type="entry name" value="BFD-like_2Fe2S-bd_dom_sf"/>
</dbReference>
<dbReference type="InterPro" id="IPR042204">
    <property type="entry name" value="2Fe-2S-bd_N"/>
</dbReference>
<dbReference type="Gene3D" id="3.10.20.440">
    <property type="entry name" value="2Fe-2S iron-sulphur cluster binding domain, sarcosine oxidase, alpha subunit, N-terminal domain"/>
    <property type="match status" value="1"/>
</dbReference>
<dbReference type="SUPFAM" id="SSF51905">
    <property type="entry name" value="FAD/NAD(P)-binding domain"/>
    <property type="match status" value="1"/>
</dbReference>
<evidence type="ECO:0000259" key="4">
    <source>
        <dbReference type="Pfam" id="PF08669"/>
    </source>
</evidence>
<dbReference type="InterPro" id="IPR013977">
    <property type="entry name" value="GcvT_C"/>
</dbReference>
<feature type="domain" description="Aminomethyltransferase C-terminal" evidence="4">
    <location>
        <begin position="873"/>
        <end position="959"/>
    </location>
</feature>
<dbReference type="SUPFAM" id="SSF101790">
    <property type="entry name" value="Aminomethyltransferase beta-barrel domain"/>
    <property type="match status" value="1"/>
</dbReference>
<dbReference type="Pfam" id="PF12831">
    <property type="entry name" value="FAD_oxidored"/>
    <property type="match status" value="1"/>
</dbReference>
<evidence type="ECO:0000256" key="1">
    <source>
        <dbReference type="ARBA" id="ARBA00008609"/>
    </source>
</evidence>
<dbReference type="PANTHER" id="PTHR43757:SF2">
    <property type="entry name" value="AMINOMETHYLTRANSFERASE, MITOCHONDRIAL"/>
    <property type="match status" value="1"/>
</dbReference>
<comment type="similarity">
    <text evidence="1">Belongs to the GcvT family.</text>
</comment>
<dbReference type="InterPro" id="IPR029043">
    <property type="entry name" value="GcvT/YgfZ_C"/>
</dbReference>
<dbReference type="Pfam" id="PF08669">
    <property type="entry name" value="GCV_T_C"/>
    <property type="match status" value="1"/>
</dbReference>
<feature type="domain" description="SoxA A3" evidence="5">
    <location>
        <begin position="483"/>
        <end position="568"/>
    </location>
</feature>
<dbReference type="Pfam" id="PF17806">
    <property type="entry name" value="SO_alpha_A3"/>
    <property type="match status" value="1"/>
</dbReference>
<dbReference type="InterPro" id="IPR027266">
    <property type="entry name" value="TrmE/GcvT-like"/>
</dbReference>
<dbReference type="InterPro" id="IPR006277">
    <property type="entry name" value="Sarcosine_oxidase_asu"/>
</dbReference>
<dbReference type="Gene3D" id="3.30.1360.120">
    <property type="entry name" value="Probable tRNA modification gtpase trme, domain 1"/>
    <property type="match status" value="1"/>
</dbReference>
<evidence type="ECO:0000259" key="5">
    <source>
        <dbReference type="Pfam" id="PF17806"/>
    </source>
</evidence>
<dbReference type="InterPro" id="IPR006222">
    <property type="entry name" value="GCVT_N"/>
</dbReference>
<gene>
    <name evidence="6" type="ORF">KUV26_18670</name>
</gene>
<dbReference type="SUPFAM" id="SSF103025">
    <property type="entry name" value="Folate-binding domain"/>
    <property type="match status" value="1"/>
</dbReference>
<evidence type="ECO:0000259" key="3">
    <source>
        <dbReference type="Pfam" id="PF01571"/>
    </source>
</evidence>
<dbReference type="InterPro" id="IPR028896">
    <property type="entry name" value="GcvT/YgfZ/DmdA"/>
</dbReference>
<accession>A0ABS7NJT7</accession>
<keyword evidence="2" id="KW-0560">Oxidoreductase</keyword>
<dbReference type="PANTHER" id="PTHR43757">
    <property type="entry name" value="AMINOMETHYLTRANSFERASE"/>
    <property type="match status" value="1"/>
</dbReference>
<organism evidence="6 7">
    <name type="scientific">Leisingera daeponensis</name>
    <dbReference type="NCBI Taxonomy" id="405746"/>
    <lineage>
        <taxon>Bacteria</taxon>
        <taxon>Pseudomonadati</taxon>
        <taxon>Pseudomonadota</taxon>
        <taxon>Alphaproteobacteria</taxon>
        <taxon>Rhodobacterales</taxon>
        <taxon>Roseobacteraceae</taxon>
        <taxon>Leisingera</taxon>
    </lineage>
</organism>
<dbReference type="NCBIfam" id="TIGR01372">
    <property type="entry name" value="soxA"/>
    <property type="match status" value="1"/>
</dbReference>
<dbReference type="EMBL" id="JAHVJA010000011">
    <property type="protein sequence ID" value="MBY6141469.1"/>
    <property type="molecule type" value="Genomic_DNA"/>
</dbReference>
<dbReference type="RefSeq" id="WP_222509509.1">
    <property type="nucleotide sequence ID" value="NZ_JAHVJA010000011.1"/>
</dbReference>
<dbReference type="Pfam" id="PF01571">
    <property type="entry name" value="GCV_T"/>
    <property type="match status" value="1"/>
</dbReference>
<dbReference type="Gene3D" id="1.10.10.1100">
    <property type="entry name" value="BFD-like [2Fe-2S]-binding domain"/>
    <property type="match status" value="1"/>
</dbReference>
<dbReference type="PRINTS" id="PR00469">
    <property type="entry name" value="PNDRDTASEII"/>
</dbReference>
<evidence type="ECO:0000313" key="6">
    <source>
        <dbReference type="EMBL" id="MBY6141469.1"/>
    </source>
</evidence>
<dbReference type="Gene3D" id="3.50.50.60">
    <property type="entry name" value="FAD/NAD(P)-binding domain"/>
    <property type="match status" value="1"/>
</dbReference>
<protein>
    <submittedName>
        <fullName evidence="6">Sarcosine oxidase subunit alpha family protein</fullName>
    </submittedName>
</protein>
<sequence length="967" mass="105197">MTRQTHRLNGTGRRLDRSKPISFTFDGKRYGGFEGDTLASALLANGVRLVARSFKYHRPRGIFTCDPHEPSALVQLRSGARQEPNIPATMVELYDGLEAASQNRWPSLRYDLLSVNQLFSPFFAAGFYYKTFKWPAKFWTGLYEPVIRRAAGMGRLSGSIDPDTYEKIHHHCDILVIGGGAAGISAARAAAQSGARVTLIEEHARLGGFDGTGLEQDIAELEALVNVRIMPRTMVFGWYDNNTFGAVEQVSDHLPVPAAHQPRQRIWKIVAPQVILATGAHERSLIFGNNDRPGVMLASAAERYLRDYGVRPGSRAVIFTTNDTTAGLAKALGAAGVTVAAVADARNGDEIETVHGRTAVTGVTLRQRDGSRRTVDCDAVCVSGGWNPAVQLLAQRGQKPRWSDGLQAFLPQEMAGAEFLCTGSLAGLEDREDCQAHGRMAGEVAAQRFAAPDSADLASYHSYLEANEARAASFAYFETSAGKSKKFIDLQNDVTAGDVSLATREGYRSVEHVKRYTTLGMATDQGKTSNIHGIAAMSKALDKPMDQVGTTGFRPPYRPVSLGALAGRSRGKHWRPILRTPLHGWVEDKGGVFIESGLWHRSQYFPKPGETMSQAISREVQAVRSAVGFCDVSTLGKIDLQGPDAAAFLDRVYSNGFAKLPVGKSRYGLMLREDGIVMDDGTVSRLAEDHYFITTTSAESESVISHLEYCHQVLWPELDVAFADAGEDWAGTALAGPRAREVLARIAPELDVSNAALPFLAARECTILDGVPARLFRISFSGELAYEIYVPSPYGRPLAEALEREGADFGITPYGVEALDVLRIEKGHVSSELNKFTTAADLGLGMMMSKKKDFIGRALSSRPGLTDPDREVVVGLKPLDPSHSFRQGAHITARGAPLAPENDDGYITSSAWSPTLESHIAIALVRRGQERLGEVVEIIDPLHGEDPVPATIVSHHFYDPENARVRS</sequence>
<dbReference type="PIRSF" id="PIRSF037980">
    <property type="entry name" value="SoxA"/>
    <property type="match status" value="1"/>
</dbReference>
<evidence type="ECO:0000256" key="2">
    <source>
        <dbReference type="ARBA" id="ARBA00023002"/>
    </source>
</evidence>
<proteinExistence type="inferred from homology"/>
<keyword evidence="7" id="KW-1185">Reference proteome</keyword>
<reference evidence="6 7" key="1">
    <citation type="submission" date="2021-06" db="EMBL/GenBank/DDBJ databases">
        <title>50 bacteria genomes isolated from Dapeng, Shenzhen, China.</title>
        <authorList>
            <person name="Zheng W."/>
            <person name="Yu S."/>
            <person name="Huang Y."/>
        </authorList>
    </citation>
    <scope>NUCLEOTIDE SEQUENCE [LARGE SCALE GENOMIC DNA]</scope>
    <source>
        <strain evidence="6 7">DP1N14-2</strain>
    </source>
</reference>
<evidence type="ECO:0000313" key="7">
    <source>
        <dbReference type="Proteomes" id="UP000766629"/>
    </source>
</evidence>
<name>A0ABS7NJT7_9RHOB</name>
<dbReference type="PRINTS" id="PR00368">
    <property type="entry name" value="FADPNR"/>
</dbReference>
<dbReference type="InterPro" id="IPR036188">
    <property type="entry name" value="FAD/NAD-bd_sf"/>
</dbReference>
<comment type="caution">
    <text evidence="6">The sequence shown here is derived from an EMBL/GenBank/DDBJ whole genome shotgun (WGS) entry which is preliminary data.</text>
</comment>
<feature type="domain" description="GCVT N-terminal" evidence="3">
    <location>
        <begin position="582"/>
        <end position="852"/>
    </location>
</feature>
<dbReference type="InterPro" id="IPR041117">
    <property type="entry name" value="SoxA_A3"/>
</dbReference>